<gene>
    <name evidence="1" type="ORF">WA026_023518</name>
</gene>
<evidence type="ECO:0000313" key="2">
    <source>
        <dbReference type="Proteomes" id="UP001431783"/>
    </source>
</evidence>
<dbReference type="Proteomes" id="UP001431783">
    <property type="component" value="Unassembled WGS sequence"/>
</dbReference>
<keyword evidence="2" id="KW-1185">Reference proteome</keyword>
<protein>
    <submittedName>
        <fullName evidence="1">Uncharacterized protein</fullName>
    </submittedName>
</protein>
<organism evidence="1 2">
    <name type="scientific">Henosepilachna vigintioctopunctata</name>
    <dbReference type="NCBI Taxonomy" id="420089"/>
    <lineage>
        <taxon>Eukaryota</taxon>
        <taxon>Metazoa</taxon>
        <taxon>Ecdysozoa</taxon>
        <taxon>Arthropoda</taxon>
        <taxon>Hexapoda</taxon>
        <taxon>Insecta</taxon>
        <taxon>Pterygota</taxon>
        <taxon>Neoptera</taxon>
        <taxon>Endopterygota</taxon>
        <taxon>Coleoptera</taxon>
        <taxon>Polyphaga</taxon>
        <taxon>Cucujiformia</taxon>
        <taxon>Coccinelloidea</taxon>
        <taxon>Coccinellidae</taxon>
        <taxon>Epilachninae</taxon>
        <taxon>Epilachnini</taxon>
        <taxon>Henosepilachna</taxon>
    </lineage>
</organism>
<reference evidence="1 2" key="1">
    <citation type="submission" date="2023-03" db="EMBL/GenBank/DDBJ databases">
        <title>Genome insight into feeding habits of ladybird beetles.</title>
        <authorList>
            <person name="Li H.-S."/>
            <person name="Huang Y.-H."/>
            <person name="Pang H."/>
        </authorList>
    </citation>
    <scope>NUCLEOTIDE SEQUENCE [LARGE SCALE GENOMIC DNA]</scope>
    <source>
        <strain evidence="1">SYSU_2023b</strain>
        <tissue evidence="1">Whole body</tissue>
    </source>
</reference>
<proteinExistence type="predicted"/>
<comment type="caution">
    <text evidence="1">The sequence shown here is derived from an EMBL/GenBank/DDBJ whole genome shotgun (WGS) entry which is preliminary data.</text>
</comment>
<sequence length="74" mass="8560">MDSGASNHFVREEVEELMSNIQILKHEVTIQIANAYCLLITVEQEPVTYKKACKIPEWQEAFNKELISHVELKT</sequence>
<accession>A0AAW1TTK5</accession>
<dbReference type="EMBL" id="JARQZJ010000025">
    <property type="protein sequence ID" value="KAK9873655.1"/>
    <property type="molecule type" value="Genomic_DNA"/>
</dbReference>
<dbReference type="AlphaFoldDB" id="A0AAW1TTK5"/>
<evidence type="ECO:0000313" key="1">
    <source>
        <dbReference type="EMBL" id="KAK9873655.1"/>
    </source>
</evidence>
<name>A0AAW1TTK5_9CUCU</name>